<dbReference type="GO" id="GO:0008170">
    <property type="term" value="F:N-methyltransferase activity"/>
    <property type="evidence" value="ECO:0007669"/>
    <property type="project" value="InterPro"/>
</dbReference>
<dbReference type="Proteomes" id="UP000192582">
    <property type="component" value="Unassembled WGS sequence"/>
</dbReference>
<dbReference type="InterPro" id="IPR029063">
    <property type="entry name" value="SAM-dependent_MTases_sf"/>
</dbReference>
<dbReference type="SUPFAM" id="SSF53335">
    <property type="entry name" value="S-adenosyl-L-methionine-dependent methyltransferases"/>
    <property type="match status" value="1"/>
</dbReference>
<dbReference type="Pfam" id="PF01555">
    <property type="entry name" value="N6_N4_Mtase"/>
    <property type="match status" value="1"/>
</dbReference>
<keyword evidence="6" id="KW-1185">Reference proteome</keyword>
<dbReference type="GO" id="GO:0032259">
    <property type="term" value="P:methylation"/>
    <property type="evidence" value="ECO:0007669"/>
    <property type="project" value="UniProtKB-KW"/>
</dbReference>
<feature type="domain" description="DNA methylase N-4/N-6" evidence="4">
    <location>
        <begin position="87"/>
        <end position="448"/>
    </location>
</feature>
<proteinExistence type="predicted"/>
<dbReference type="InterPro" id="IPR002941">
    <property type="entry name" value="DNA_methylase_N4/N6"/>
</dbReference>
<sequence length="624" mass="69839">MSRETPYDHLSRDELLTLLERRDAERTFGLVWERDAARHEETLRGEVVTLEPVEELGVGGEPHRNLIIEGDNFDALRSLRLTHRGQVKCIYIDPPYNTGGQEVTYHDRFGQREHRFEHSAWLEFMYRRLHLARDLLREDGVLLVSIDDNEVAPLTLMLDGLFPGGRVATFVWRRRNGSNAVPDTFVTVDHEYVLCYARPGFSFAGTAKALDDYREFDPGNPDPWKNGDLSKPHTYRQRPNGFYAVHDPAEDVWYPPNPARVWAFASAGQTRPGQKLRRQTMEQLVAEGRVVFPRRQPPAVYPSAAALREAIRAGHAPRFLRLGLFDTPEEEEEYLAFYVGKRVGFGTLGYKRFRSEMRTTSKPVSTWIAGLREAANEEGATILRSGLNADGTALLGQMLQGTGAEFSYPKPLSLLQSLLRQATGPGDLVLDFFAGSGTTAHAVLALNAEQQAEPERRFMLVSSTEAGPGAPERNVCRDVTRERVARAIAGYTARSRSGQVAVTGLGGEFAYLRTRRVAASRLREETGDTQVWTTLQLLHTGELGLFCPDTPVQRLQAEHLLLLYLTRVDGDVLTEVRALAGGTALPVWVYTWEPEAVRPHLPEGRVRTGGVAEVLRPFQDGEAI</sequence>
<reference evidence="5 6" key="1">
    <citation type="submission" date="2017-04" db="EMBL/GenBank/DDBJ databases">
        <authorList>
            <person name="Afonso C.L."/>
            <person name="Miller P.J."/>
            <person name="Scott M.A."/>
            <person name="Spackman E."/>
            <person name="Goraichik I."/>
            <person name="Dimitrov K.M."/>
            <person name="Suarez D.L."/>
            <person name="Swayne D.E."/>
        </authorList>
    </citation>
    <scope>NUCLEOTIDE SEQUENCE [LARGE SCALE GENOMIC DNA]</scope>
    <source>
        <strain evidence="5 6">KR-140</strain>
    </source>
</reference>
<dbReference type="AlphaFoldDB" id="A0A1W1UGA7"/>
<keyword evidence="3" id="KW-0949">S-adenosyl-L-methionine</keyword>
<protein>
    <submittedName>
        <fullName evidence="5">Adenine-specific DNA-methyltransferase</fullName>
    </submittedName>
</protein>
<accession>A0A1W1UGA7</accession>
<evidence type="ECO:0000256" key="3">
    <source>
        <dbReference type="ARBA" id="ARBA00022691"/>
    </source>
</evidence>
<dbReference type="InterPro" id="IPR002295">
    <property type="entry name" value="N4/N6-MTase_EcoPI_Mod-like"/>
</dbReference>
<evidence type="ECO:0000256" key="2">
    <source>
        <dbReference type="ARBA" id="ARBA00022679"/>
    </source>
</evidence>
<evidence type="ECO:0000313" key="5">
    <source>
        <dbReference type="EMBL" id="SMB80135.1"/>
    </source>
</evidence>
<dbReference type="PIRSF" id="PIRSF015855">
    <property type="entry name" value="TypeIII_Mtase_mKpnI"/>
    <property type="match status" value="1"/>
</dbReference>
<organism evidence="5 6">
    <name type="scientific">Deinococcus hopiensis KR-140</name>
    <dbReference type="NCBI Taxonomy" id="695939"/>
    <lineage>
        <taxon>Bacteria</taxon>
        <taxon>Thermotogati</taxon>
        <taxon>Deinococcota</taxon>
        <taxon>Deinococci</taxon>
        <taxon>Deinococcales</taxon>
        <taxon>Deinococcaceae</taxon>
        <taxon>Deinococcus</taxon>
    </lineage>
</organism>
<keyword evidence="1 5" id="KW-0489">Methyltransferase</keyword>
<dbReference type="Gene3D" id="3.40.50.150">
    <property type="entry name" value="Vaccinia Virus protein VP39"/>
    <property type="match status" value="1"/>
</dbReference>
<dbReference type="RefSeq" id="WP_084045647.1">
    <property type="nucleotide sequence ID" value="NZ_FWWU01000004.1"/>
</dbReference>
<name>A0A1W1UGA7_9DEIO</name>
<dbReference type="PRINTS" id="PR00506">
    <property type="entry name" value="D21N6MTFRASE"/>
</dbReference>
<evidence type="ECO:0000256" key="1">
    <source>
        <dbReference type="ARBA" id="ARBA00022603"/>
    </source>
</evidence>
<gene>
    <name evidence="5" type="ORF">SAMN00790413_05425</name>
</gene>
<keyword evidence="2 5" id="KW-0808">Transferase</keyword>
<evidence type="ECO:0000259" key="4">
    <source>
        <dbReference type="Pfam" id="PF01555"/>
    </source>
</evidence>
<dbReference type="OrthoDB" id="9800801at2"/>
<dbReference type="GO" id="GO:0003677">
    <property type="term" value="F:DNA binding"/>
    <property type="evidence" value="ECO:0007669"/>
    <property type="project" value="InterPro"/>
</dbReference>
<evidence type="ECO:0000313" key="6">
    <source>
        <dbReference type="Proteomes" id="UP000192582"/>
    </source>
</evidence>
<dbReference type="EMBL" id="FWWU01000004">
    <property type="protein sequence ID" value="SMB80135.1"/>
    <property type="molecule type" value="Genomic_DNA"/>
</dbReference>